<evidence type="ECO:0000256" key="7">
    <source>
        <dbReference type="SAM" id="MobiDB-lite"/>
    </source>
</evidence>
<dbReference type="InterPro" id="IPR032682">
    <property type="entry name" value="Cnd1_C"/>
</dbReference>
<name>A0A0K0G475_STRVS</name>
<dbReference type="GO" id="GO:0005634">
    <property type="term" value="C:nucleus"/>
    <property type="evidence" value="ECO:0007669"/>
    <property type="project" value="UniProtKB-SubCell"/>
</dbReference>
<comment type="subcellular location">
    <subcellularLocation>
        <location evidence="1">Nucleus</location>
    </subcellularLocation>
</comment>
<evidence type="ECO:0000256" key="5">
    <source>
        <dbReference type="ARBA" id="ARBA00023242"/>
    </source>
</evidence>
<evidence type="ECO:0000313" key="10">
    <source>
        <dbReference type="WBParaSite" id="SVE_1953500.1"/>
    </source>
</evidence>
<dbReference type="InterPro" id="IPR011989">
    <property type="entry name" value="ARM-like"/>
</dbReference>
<proteinExistence type="predicted"/>
<dbReference type="GO" id="GO:0000796">
    <property type="term" value="C:condensin complex"/>
    <property type="evidence" value="ECO:0007669"/>
    <property type="project" value="TreeGrafter"/>
</dbReference>
<keyword evidence="2" id="KW-0132">Cell division</keyword>
<dbReference type="STRING" id="75913.A0A0K0G475"/>
<dbReference type="InterPro" id="IPR016024">
    <property type="entry name" value="ARM-type_fold"/>
</dbReference>
<dbReference type="InterPro" id="IPR026971">
    <property type="entry name" value="CND1/NCAPD3"/>
</dbReference>
<protein>
    <submittedName>
        <fullName evidence="10">Condensin-2 complex subunit D3 (inferred by orthology to a human protein)</fullName>
    </submittedName>
</protein>
<evidence type="ECO:0000256" key="2">
    <source>
        <dbReference type="ARBA" id="ARBA00022618"/>
    </source>
</evidence>
<evidence type="ECO:0000256" key="6">
    <source>
        <dbReference type="ARBA" id="ARBA00023306"/>
    </source>
</evidence>
<evidence type="ECO:0000256" key="4">
    <source>
        <dbReference type="ARBA" id="ARBA00023067"/>
    </source>
</evidence>
<feature type="compositionally biased region" description="Acidic residues" evidence="7">
    <location>
        <begin position="561"/>
        <end position="576"/>
    </location>
</feature>
<evidence type="ECO:0000256" key="3">
    <source>
        <dbReference type="ARBA" id="ARBA00022776"/>
    </source>
</evidence>
<reference evidence="9" key="1">
    <citation type="submission" date="2014-07" db="EMBL/GenBank/DDBJ databases">
        <authorList>
            <person name="Martin A.A"/>
            <person name="De Silva N."/>
        </authorList>
    </citation>
    <scope>NUCLEOTIDE SEQUENCE</scope>
</reference>
<feature type="region of interest" description="Disordered" evidence="7">
    <location>
        <begin position="555"/>
        <end position="589"/>
    </location>
</feature>
<dbReference type="GO" id="GO:0042393">
    <property type="term" value="F:histone binding"/>
    <property type="evidence" value="ECO:0007669"/>
    <property type="project" value="TreeGrafter"/>
</dbReference>
<dbReference type="Pfam" id="PF12717">
    <property type="entry name" value="Cnd1"/>
    <property type="match status" value="1"/>
</dbReference>
<keyword evidence="3" id="KW-0498">Mitosis</keyword>
<accession>A0A0K0G475</accession>
<evidence type="ECO:0000259" key="8">
    <source>
        <dbReference type="Pfam" id="PF12717"/>
    </source>
</evidence>
<evidence type="ECO:0000256" key="1">
    <source>
        <dbReference type="ARBA" id="ARBA00004123"/>
    </source>
</evidence>
<dbReference type="Proteomes" id="UP000035680">
    <property type="component" value="Unassembled WGS sequence"/>
</dbReference>
<dbReference type="PANTHER" id="PTHR14222:SF1">
    <property type="entry name" value="CONDENSIN-2 COMPLEX SUBUNIT D3"/>
    <property type="match status" value="1"/>
</dbReference>
<organism evidence="9 10">
    <name type="scientific">Strongyloides venezuelensis</name>
    <name type="common">Threadworm</name>
    <dbReference type="NCBI Taxonomy" id="75913"/>
    <lineage>
        <taxon>Eukaryota</taxon>
        <taxon>Metazoa</taxon>
        <taxon>Ecdysozoa</taxon>
        <taxon>Nematoda</taxon>
        <taxon>Chromadorea</taxon>
        <taxon>Rhabditida</taxon>
        <taxon>Tylenchina</taxon>
        <taxon>Panagrolaimomorpha</taxon>
        <taxon>Strongyloidoidea</taxon>
        <taxon>Strongyloididae</taxon>
        <taxon>Strongyloides</taxon>
    </lineage>
</organism>
<keyword evidence="5" id="KW-0539">Nucleus</keyword>
<dbReference type="SUPFAM" id="SSF48371">
    <property type="entry name" value="ARM repeat"/>
    <property type="match status" value="1"/>
</dbReference>
<dbReference type="Gene3D" id="1.25.10.10">
    <property type="entry name" value="Leucine-rich Repeat Variant"/>
    <property type="match status" value="1"/>
</dbReference>
<dbReference type="GO" id="GO:0007076">
    <property type="term" value="P:mitotic chromosome condensation"/>
    <property type="evidence" value="ECO:0007669"/>
    <property type="project" value="InterPro"/>
</dbReference>
<dbReference type="GO" id="GO:0000779">
    <property type="term" value="C:condensed chromosome, centromeric region"/>
    <property type="evidence" value="ECO:0007669"/>
    <property type="project" value="TreeGrafter"/>
</dbReference>
<keyword evidence="6" id="KW-0131">Cell cycle</keyword>
<keyword evidence="4" id="KW-0226">DNA condensation</keyword>
<sequence>MKINVDVHESVSEEEKKNLYIRFLTNIHTMELASYLTEEFGFLSEVPKQGILNAFEAAFSDFDAFVLTHEFTFFDGDQSVQKLSELSLLLYNEIVSPSNSDVLALVKEEAANGNTLCVLFWYGIENALRNGKTLGVLLDGLYCARCYLLLASMKGAPAYDLYQPNIVGKSLDLYTKVIKVIKGKGVTSKKKTAKGKKNLMMENDYSDEIVTLPQGEAKKLGDVFKTSLDGLFVLINTISLAKPVENIYLISRVIKDLIRFDISLNTNVGRCEDVESFRRLPKFSDVGFSLLHCICHSKHGALEVVYPFVVMPRLMFAGMDDDQFLPSSSHINTELTNIGNVFLAFLRERLDGDEVERETIYCMCVSACLKCPERSEYRIKILKAVMDVISEMPCTYKRRFAEDMLKIGENVRGGLRAFAIDAIPYVHDSFGIIDFNTNNDTDDGIVIDQTVPIKRELDSQSMEVDDVPDGPSSENEQLSLDFLRLIIYGIDDKISAVRQRALNVLQLFISSSEFRAQCNKEIDSLYKELREIELAKYRREKKKRQAEADAAKARRIQLSLENEENNDGNDEEEDSEEVFKPPQTQDDDVLGYDKTQIIDNENIPPQDINTTTTPEPVQVKREVQQDGVNLDTTDLNVHIISDEAGIFEKKRIFKVDDHPLLNRLLVRCDDVVSGCRKTAIVALQHLFPYLTDERHAIAAINQFCRSARDKALSIRKQVAESVYSILCDLDEDHLFYKNIINASMECIVLQVVDREASVQQSAAKLIVQMLFVPLINGETNDKISWNVLAICERVLTYQKILKQAVSFLVKEKLIDKELIRSLDKLMKNLKDETYRQYIWMLYSILSIFFYVNPENAAQEFLNIKKRSIRNESKICNYFTTIISRGAKDLKKDTKEALIKQIERYIISFKVSNNNISSLYYCYAVLLNGVAGGDDNGKALFARRNKEIFDLAQSNMKLLMFEEYHGEVPEPESSTHVSSRNKPEDEREDIKLAKILGVIGEIVDYEQSLICKDLFEMLQLIMSSEMCKKALRIFERNIGRGTAIPTNHLPSTNRVQSTTTGVECGRGSMLSIMKEFKTHHIKYANITSVVQAQCIIIMGKLCLVDEMFARDVIPVFMKELVICKDYIIRNNIIVVTHDLCKQHTSLVGSYMDIFAACLNDDSVAVRVHAIHCLTRLLKEGYLVWKGDIMFRFVSTLLDQVSRVRDYAEFCLIDTLLPVTPDMFFSNFIECLFYFNGVEHPSWVYYNQAKGDNESGKVNKHKSLQGACYQEQRLQLYCFMLKNMTHVQKVAVTQKICLEIFNGISLGSLDFNDINVQNMLVDSFKLLSSEDGKIRFNMGKEGGDEEGEEGNEMRREAIIATAAQASKEALREVFVKEVMKYLLQLRDFLYASKNSRCAFEFLKYLLHLSNEHNFAFEKILDEEKHMCAGVRYDLIRMQQKLADENNV</sequence>
<dbReference type="GO" id="GO:0010032">
    <property type="term" value="P:meiotic chromosome condensation"/>
    <property type="evidence" value="ECO:0007669"/>
    <property type="project" value="TreeGrafter"/>
</dbReference>
<dbReference type="WBParaSite" id="SVE_1953500.1">
    <property type="protein sequence ID" value="SVE_1953500.1"/>
    <property type="gene ID" value="SVE_1953500"/>
</dbReference>
<dbReference type="GO" id="GO:0051301">
    <property type="term" value="P:cell division"/>
    <property type="evidence" value="ECO:0007669"/>
    <property type="project" value="UniProtKB-KW"/>
</dbReference>
<evidence type="ECO:0000313" key="9">
    <source>
        <dbReference type="Proteomes" id="UP000035680"/>
    </source>
</evidence>
<reference evidence="10" key="2">
    <citation type="submission" date="2015-08" db="UniProtKB">
        <authorList>
            <consortium name="WormBaseParasite"/>
        </authorList>
    </citation>
    <scope>IDENTIFICATION</scope>
</reference>
<keyword evidence="9" id="KW-1185">Reference proteome</keyword>
<dbReference type="PANTHER" id="PTHR14222">
    <property type="entry name" value="CONDENSIN"/>
    <property type="match status" value="1"/>
</dbReference>
<feature type="domain" description="Condensin complex subunit 1 C-terminal" evidence="8">
    <location>
        <begin position="1126"/>
        <end position="1235"/>
    </location>
</feature>